<comment type="caution">
    <text evidence="7">The sequence shown here is derived from an EMBL/GenBank/DDBJ whole genome shotgun (WGS) entry which is preliminary data.</text>
</comment>
<protein>
    <submittedName>
        <fullName evidence="7">Disease resistance RPP13-like protein 1</fullName>
    </submittedName>
</protein>
<dbReference type="InterPro" id="IPR041118">
    <property type="entry name" value="Rx_N"/>
</dbReference>
<organism evidence="7 8">
    <name type="scientific">Mucuna pruriens</name>
    <name type="common">Velvet bean</name>
    <name type="synonym">Dolichos pruriens</name>
    <dbReference type="NCBI Taxonomy" id="157652"/>
    <lineage>
        <taxon>Eukaryota</taxon>
        <taxon>Viridiplantae</taxon>
        <taxon>Streptophyta</taxon>
        <taxon>Embryophyta</taxon>
        <taxon>Tracheophyta</taxon>
        <taxon>Spermatophyta</taxon>
        <taxon>Magnoliopsida</taxon>
        <taxon>eudicotyledons</taxon>
        <taxon>Gunneridae</taxon>
        <taxon>Pentapetalae</taxon>
        <taxon>rosids</taxon>
        <taxon>fabids</taxon>
        <taxon>Fabales</taxon>
        <taxon>Fabaceae</taxon>
        <taxon>Papilionoideae</taxon>
        <taxon>50 kb inversion clade</taxon>
        <taxon>NPAAA clade</taxon>
        <taxon>indigoferoid/millettioid clade</taxon>
        <taxon>Phaseoleae</taxon>
        <taxon>Mucuna</taxon>
    </lineage>
</organism>
<dbReference type="GO" id="GO:0043531">
    <property type="term" value="F:ADP binding"/>
    <property type="evidence" value="ECO:0007669"/>
    <property type="project" value="InterPro"/>
</dbReference>
<keyword evidence="2" id="KW-0547">Nucleotide-binding</keyword>
<keyword evidence="1" id="KW-0677">Repeat</keyword>
<keyword evidence="8" id="KW-1185">Reference proteome</keyword>
<evidence type="ECO:0000313" key="7">
    <source>
        <dbReference type="EMBL" id="RDY11201.1"/>
    </source>
</evidence>
<dbReference type="InterPro" id="IPR027417">
    <property type="entry name" value="P-loop_NTPase"/>
</dbReference>
<dbReference type="PANTHER" id="PTHR36766">
    <property type="entry name" value="PLANT BROAD-SPECTRUM MILDEW RESISTANCE PROTEIN RPW8"/>
    <property type="match status" value="1"/>
</dbReference>
<accession>A0A371I825</accession>
<evidence type="ECO:0000259" key="5">
    <source>
        <dbReference type="Pfam" id="PF00931"/>
    </source>
</evidence>
<dbReference type="AlphaFoldDB" id="A0A371I825"/>
<dbReference type="Pfam" id="PF18052">
    <property type="entry name" value="Rx_N"/>
    <property type="match status" value="1"/>
</dbReference>
<dbReference type="Gene3D" id="1.20.5.4130">
    <property type="match status" value="1"/>
</dbReference>
<proteinExistence type="predicted"/>
<gene>
    <name evidence="7" type="primary">RPPL1</name>
    <name evidence="7" type="ORF">CR513_04172</name>
</gene>
<dbReference type="SUPFAM" id="SSF52540">
    <property type="entry name" value="P-loop containing nucleoside triphosphate hydrolases"/>
    <property type="match status" value="1"/>
</dbReference>
<dbReference type="OrthoDB" id="1700985at2759"/>
<feature type="domain" description="NB-ARC" evidence="5">
    <location>
        <begin position="159"/>
        <end position="276"/>
    </location>
</feature>
<dbReference type="STRING" id="157652.A0A371I825"/>
<dbReference type="InterPro" id="IPR002182">
    <property type="entry name" value="NB-ARC"/>
</dbReference>
<dbReference type="PANTHER" id="PTHR36766:SF31">
    <property type="entry name" value="DISEASE RESISTANCE RPP13-LIKE PROTEIN 1"/>
    <property type="match status" value="1"/>
</dbReference>
<evidence type="ECO:0000256" key="4">
    <source>
        <dbReference type="ARBA" id="ARBA00022840"/>
    </source>
</evidence>
<evidence type="ECO:0000256" key="1">
    <source>
        <dbReference type="ARBA" id="ARBA00022737"/>
    </source>
</evidence>
<feature type="non-terminal residue" evidence="7">
    <location>
        <position position="1"/>
    </location>
</feature>
<dbReference type="Pfam" id="PF00931">
    <property type="entry name" value="NB-ARC"/>
    <property type="match status" value="1"/>
</dbReference>
<evidence type="ECO:0000256" key="2">
    <source>
        <dbReference type="ARBA" id="ARBA00022741"/>
    </source>
</evidence>
<evidence type="ECO:0000259" key="6">
    <source>
        <dbReference type="Pfam" id="PF18052"/>
    </source>
</evidence>
<keyword evidence="4" id="KW-0067">ATP-binding</keyword>
<evidence type="ECO:0000256" key="3">
    <source>
        <dbReference type="ARBA" id="ARBA00022821"/>
    </source>
</evidence>
<dbReference type="PRINTS" id="PR00364">
    <property type="entry name" value="DISEASERSIST"/>
</dbReference>
<feature type="non-terminal residue" evidence="7">
    <location>
        <position position="277"/>
    </location>
</feature>
<sequence length="277" mass="31697">MAAELVVGALLEVIFDRLASRLVLDYFRGRKLDEQLLNMLKVKLLSVNAVVDDAELKQNQNPPVRDWLFKVKDAVFDAEDLLDEIHYEALKCQMEAESKTASSKVWNFFSTFFVSSFDKEIESRMKQVLDNLEFLSSLKGDLGLKEVIVVGLESGSDYDKEIIFNWLTSDADNCNQPSILSVIGMGGMGKTTLAQHVYNDRRIEQEAKFDIKAWVCVSDDFDVLRVTREILQAFTKSKNNDGNLEMVHGKLKENLTGKRFLLVLDDVWNEKREKWEA</sequence>
<reference evidence="7" key="1">
    <citation type="submission" date="2018-05" db="EMBL/GenBank/DDBJ databases">
        <title>Draft genome of Mucuna pruriens seed.</title>
        <authorList>
            <person name="Nnadi N.E."/>
            <person name="Vos R."/>
            <person name="Hasami M.H."/>
            <person name="Devisetty U.K."/>
            <person name="Aguiy J.C."/>
        </authorList>
    </citation>
    <scope>NUCLEOTIDE SEQUENCE [LARGE SCALE GENOMIC DNA]</scope>
    <source>
        <strain evidence="7">JCA_2017</strain>
    </source>
</reference>
<evidence type="ECO:0000313" key="8">
    <source>
        <dbReference type="Proteomes" id="UP000257109"/>
    </source>
</evidence>
<keyword evidence="3" id="KW-0611">Plant defense</keyword>
<name>A0A371I825_MUCPR</name>
<feature type="domain" description="Disease resistance N-terminal" evidence="6">
    <location>
        <begin position="6"/>
        <end position="99"/>
    </location>
</feature>
<dbReference type="GO" id="GO:0006952">
    <property type="term" value="P:defense response"/>
    <property type="evidence" value="ECO:0007669"/>
    <property type="project" value="UniProtKB-KW"/>
</dbReference>
<dbReference type="Proteomes" id="UP000257109">
    <property type="component" value="Unassembled WGS sequence"/>
</dbReference>
<dbReference type="EMBL" id="QJKJ01000690">
    <property type="protein sequence ID" value="RDY11201.1"/>
    <property type="molecule type" value="Genomic_DNA"/>
</dbReference>
<dbReference type="Gene3D" id="3.40.50.300">
    <property type="entry name" value="P-loop containing nucleotide triphosphate hydrolases"/>
    <property type="match status" value="1"/>
</dbReference>
<dbReference type="GO" id="GO:0005524">
    <property type="term" value="F:ATP binding"/>
    <property type="evidence" value="ECO:0007669"/>
    <property type="project" value="UniProtKB-KW"/>
</dbReference>